<evidence type="ECO:0000313" key="5">
    <source>
        <dbReference type="Proteomes" id="UP000215902"/>
    </source>
</evidence>
<dbReference type="EMBL" id="NIVC01003666">
    <property type="protein sequence ID" value="PAA50333.1"/>
    <property type="molecule type" value="Genomic_DNA"/>
</dbReference>
<name>A0A267EQN2_9PLAT</name>
<evidence type="ECO:0000256" key="1">
    <source>
        <dbReference type="SAM" id="SignalP"/>
    </source>
</evidence>
<gene>
    <name evidence="4" type="ORF">BOX15_Mlig014600g1</name>
    <name evidence="3" type="ORF">BOX15_Mlig014600g2</name>
    <name evidence="2" type="ORF">BOX15_Mlig014600g3</name>
</gene>
<evidence type="ECO:0000313" key="4">
    <source>
        <dbReference type="EMBL" id="PAA63187.1"/>
    </source>
</evidence>
<keyword evidence="5" id="KW-1185">Reference proteome</keyword>
<dbReference type="AlphaFoldDB" id="A0A267EQN2"/>
<evidence type="ECO:0000313" key="3">
    <source>
        <dbReference type="EMBL" id="PAA62317.1"/>
    </source>
</evidence>
<organism evidence="4 5">
    <name type="scientific">Macrostomum lignano</name>
    <dbReference type="NCBI Taxonomy" id="282301"/>
    <lineage>
        <taxon>Eukaryota</taxon>
        <taxon>Metazoa</taxon>
        <taxon>Spiralia</taxon>
        <taxon>Lophotrochozoa</taxon>
        <taxon>Platyhelminthes</taxon>
        <taxon>Rhabditophora</taxon>
        <taxon>Macrostomorpha</taxon>
        <taxon>Macrostomida</taxon>
        <taxon>Macrostomidae</taxon>
        <taxon>Macrostomum</taxon>
    </lineage>
</organism>
<reference evidence="4 5" key="1">
    <citation type="submission" date="2017-06" db="EMBL/GenBank/DDBJ databases">
        <title>A platform for efficient transgenesis in Macrostomum lignano, a flatworm model organism for stem cell research.</title>
        <authorList>
            <person name="Berezikov E."/>
        </authorList>
    </citation>
    <scope>NUCLEOTIDE SEQUENCE [LARGE SCALE GENOMIC DNA]</scope>
    <source>
        <strain evidence="4">DV1</strain>
        <tissue evidence="4">Whole organism</tissue>
    </source>
</reference>
<comment type="caution">
    <text evidence="4">The sequence shown here is derived from an EMBL/GenBank/DDBJ whole genome shotgun (WGS) entry which is preliminary data.</text>
</comment>
<feature type="signal peptide" evidence="1">
    <location>
        <begin position="1"/>
        <end position="19"/>
    </location>
</feature>
<dbReference type="Proteomes" id="UP000215902">
    <property type="component" value="Unassembled WGS sequence"/>
</dbReference>
<sequence>MQLLTVILTAVSLLNTGDTCSLKAKSCQTVDTACYFDHECCPGLVCDWPKLFGRYIGNCIINKEL</sequence>
<feature type="chain" id="PRO_5011916046" evidence="1">
    <location>
        <begin position="20"/>
        <end position="65"/>
    </location>
</feature>
<protein>
    <submittedName>
        <fullName evidence="4">Uncharacterized protein</fullName>
    </submittedName>
</protein>
<dbReference type="EMBL" id="NIVC01001952">
    <property type="protein sequence ID" value="PAA62317.1"/>
    <property type="molecule type" value="Genomic_DNA"/>
</dbReference>
<dbReference type="EMBL" id="NIVC01001864">
    <property type="protein sequence ID" value="PAA63187.1"/>
    <property type="molecule type" value="Genomic_DNA"/>
</dbReference>
<keyword evidence="1" id="KW-0732">Signal</keyword>
<proteinExistence type="predicted"/>
<accession>A0A267EQN2</accession>
<evidence type="ECO:0000313" key="2">
    <source>
        <dbReference type="EMBL" id="PAA50333.1"/>
    </source>
</evidence>